<dbReference type="PANTHER" id="PTHR37313">
    <property type="entry name" value="UPF0749 PROTEIN RV1825"/>
    <property type="match status" value="1"/>
</dbReference>
<dbReference type="RefSeq" id="WP_265384505.1">
    <property type="nucleotide sequence ID" value="NZ_CP110615.1"/>
</dbReference>
<dbReference type="PANTHER" id="PTHR37313:SF2">
    <property type="entry name" value="UPF0749 PROTEIN YLXX"/>
    <property type="match status" value="1"/>
</dbReference>
<evidence type="ECO:0000256" key="1">
    <source>
        <dbReference type="ARBA" id="ARBA00009108"/>
    </source>
</evidence>
<proteinExistence type="inferred from homology"/>
<comment type="similarity">
    <text evidence="1">Belongs to the UPF0749 family.</text>
</comment>
<dbReference type="Pfam" id="PF05949">
    <property type="entry name" value="DUF881"/>
    <property type="match status" value="1"/>
</dbReference>
<keyword evidence="4" id="KW-1185">Reference proteome</keyword>
<dbReference type="Proteomes" id="UP001164965">
    <property type="component" value="Chromosome"/>
</dbReference>
<evidence type="ECO:0000256" key="2">
    <source>
        <dbReference type="SAM" id="MobiDB-lite"/>
    </source>
</evidence>
<feature type="compositionally biased region" description="Low complexity" evidence="2">
    <location>
        <begin position="15"/>
        <end position="47"/>
    </location>
</feature>
<gene>
    <name evidence="3" type="ORF">RHODO2019_08395</name>
</gene>
<feature type="region of interest" description="Disordered" evidence="2">
    <location>
        <begin position="1"/>
        <end position="59"/>
    </location>
</feature>
<sequence>MTDHEHRPSPVPRHAAATGTEATWTEATGTEATGTETTGTAATGTGAPPTPTGASRRSRATSTALVALLCAALGVAIVTQVKRTGSGDSLDSARPADLVVLLDNLQQREASLREEVGTLQATLGSLQTSGRGSEAALAEAQQRAQSLAVLVGTAAATGPGLTLELSDPGGAVGPDVLLDEVQELRAAGAEAMQVVGSAGDPVRIGIDTAFTGRAGSVKVNGTRIGAPYTLVVIGDPPTLAAALNIPGGVVDTVSRAGGQLVVQQQDRVEVAALRVPREPQYARPAG</sequence>
<accession>A0ABY6P417</accession>
<evidence type="ECO:0000313" key="3">
    <source>
        <dbReference type="EMBL" id="UZJ26401.1"/>
    </source>
</evidence>
<protein>
    <submittedName>
        <fullName evidence="3">DUF881 domain-containing protein</fullName>
    </submittedName>
</protein>
<organism evidence="3 4">
    <name type="scientific">Rhodococcus antarcticus</name>
    <dbReference type="NCBI Taxonomy" id="2987751"/>
    <lineage>
        <taxon>Bacteria</taxon>
        <taxon>Bacillati</taxon>
        <taxon>Actinomycetota</taxon>
        <taxon>Actinomycetes</taxon>
        <taxon>Mycobacteriales</taxon>
        <taxon>Nocardiaceae</taxon>
        <taxon>Rhodococcus</taxon>
    </lineage>
</organism>
<evidence type="ECO:0000313" key="4">
    <source>
        <dbReference type="Proteomes" id="UP001164965"/>
    </source>
</evidence>
<dbReference type="EMBL" id="CP110615">
    <property type="protein sequence ID" value="UZJ26401.1"/>
    <property type="molecule type" value="Genomic_DNA"/>
</dbReference>
<dbReference type="InterPro" id="IPR010273">
    <property type="entry name" value="DUF881"/>
</dbReference>
<reference evidence="3" key="1">
    <citation type="submission" date="2022-10" db="EMBL/GenBank/DDBJ databases">
        <title>Rhodococcus sp.75.</title>
        <authorList>
            <person name="Sun M."/>
        </authorList>
    </citation>
    <scope>NUCLEOTIDE SEQUENCE</scope>
    <source>
        <strain evidence="3">75</strain>
    </source>
</reference>
<name>A0ABY6P417_9NOCA</name>
<dbReference type="Gene3D" id="3.30.70.1880">
    <property type="entry name" value="Protein of unknown function DUF881"/>
    <property type="match status" value="1"/>
</dbReference>